<dbReference type="InterPro" id="IPR016024">
    <property type="entry name" value="ARM-type_fold"/>
</dbReference>
<dbReference type="InterPro" id="IPR011989">
    <property type="entry name" value="ARM-like"/>
</dbReference>
<dbReference type="AlphaFoldDB" id="A0A0C2IYJ3"/>
<evidence type="ECO:0000313" key="1">
    <source>
        <dbReference type="EMBL" id="KII61917.1"/>
    </source>
</evidence>
<accession>A0A0C2IYJ3</accession>
<keyword evidence="2" id="KW-1185">Reference proteome</keyword>
<dbReference type="EMBL" id="JWZT01005178">
    <property type="protein sequence ID" value="KII61917.1"/>
    <property type="molecule type" value="Genomic_DNA"/>
</dbReference>
<evidence type="ECO:0000313" key="2">
    <source>
        <dbReference type="Proteomes" id="UP000031668"/>
    </source>
</evidence>
<comment type="caution">
    <text evidence="1">The sequence shown here is derived from an EMBL/GenBank/DDBJ whole genome shotgun (WGS) entry which is preliminary data.</text>
</comment>
<dbReference type="Gene3D" id="1.25.10.10">
    <property type="entry name" value="Leucine-rich Repeat Variant"/>
    <property type="match status" value="1"/>
</dbReference>
<sequence length="102" mass="11324">MRKDVETPIEYLPKIIPILDVLIVHSDENILSDVLISINHLADSSSNHVSFLISSGIVDKIYMFLGVSQTLTLHVLHVLGNIAGSEEEDAQYLLDNGIYVHL</sequence>
<proteinExistence type="predicted"/>
<dbReference type="Proteomes" id="UP000031668">
    <property type="component" value="Unassembled WGS sequence"/>
</dbReference>
<protein>
    <submittedName>
        <fullName evidence="1">Importin subunit alpha-1</fullName>
    </submittedName>
</protein>
<dbReference type="OrthoDB" id="29145at2759"/>
<name>A0A0C2IYJ3_THEKT</name>
<gene>
    <name evidence="1" type="ORF">RF11_05440</name>
</gene>
<reference evidence="1 2" key="1">
    <citation type="journal article" date="2014" name="Genome Biol. Evol.">
        <title>The genome of the myxosporean Thelohanellus kitauei shows adaptations to nutrient acquisition within its fish host.</title>
        <authorList>
            <person name="Yang Y."/>
            <person name="Xiong J."/>
            <person name="Zhou Z."/>
            <person name="Huo F."/>
            <person name="Miao W."/>
            <person name="Ran C."/>
            <person name="Liu Y."/>
            <person name="Zhang J."/>
            <person name="Feng J."/>
            <person name="Wang M."/>
            <person name="Wang M."/>
            <person name="Wang L."/>
            <person name="Yao B."/>
        </authorList>
    </citation>
    <scope>NUCLEOTIDE SEQUENCE [LARGE SCALE GENOMIC DNA]</scope>
    <source>
        <strain evidence="1">Wuqing</strain>
    </source>
</reference>
<organism evidence="1 2">
    <name type="scientific">Thelohanellus kitauei</name>
    <name type="common">Myxosporean</name>
    <dbReference type="NCBI Taxonomy" id="669202"/>
    <lineage>
        <taxon>Eukaryota</taxon>
        <taxon>Metazoa</taxon>
        <taxon>Cnidaria</taxon>
        <taxon>Myxozoa</taxon>
        <taxon>Myxosporea</taxon>
        <taxon>Bivalvulida</taxon>
        <taxon>Platysporina</taxon>
        <taxon>Myxobolidae</taxon>
        <taxon>Thelohanellus</taxon>
    </lineage>
</organism>
<dbReference type="SUPFAM" id="SSF48371">
    <property type="entry name" value="ARM repeat"/>
    <property type="match status" value="1"/>
</dbReference>